<gene>
    <name evidence="1" type="ORF">D8674_037854</name>
</gene>
<evidence type="ECO:0000313" key="1">
    <source>
        <dbReference type="EMBL" id="KAB2623901.1"/>
    </source>
</evidence>
<reference evidence="1 2" key="2">
    <citation type="submission" date="2019-11" db="EMBL/GenBank/DDBJ databases">
        <title>A de novo genome assembly of a pear dwarfing rootstock.</title>
        <authorList>
            <person name="Wang F."/>
            <person name="Wang J."/>
            <person name="Li S."/>
            <person name="Zhang Y."/>
            <person name="Fang M."/>
            <person name="Ma L."/>
            <person name="Zhao Y."/>
            <person name="Jiang S."/>
        </authorList>
    </citation>
    <scope>NUCLEOTIDE SEQUENCE [LARGE SCALE GENOMIC DNA]</scope>
    <source>
        <strain evidence="1">S2</strain>
        <tissue evidence="1">Leaf</tissue>
    </source>
</reference>
<dbReference type="EMBL" id="SMOL01000162">
    <property type="protein sequence ID" value="KAB2623901.1"/>
    <property type="molecule type" value="Genomic_DNA"/>
</dbReference>
<comment type="caution">
    <text evidence="1">The sequence shown here is derived from an EMBL/GenBank/DDBJ whole genome shotgun (WGS) entry which is preliminary data.</text>
</comment>
<reference evidence="1 2" key="1">
    <citation type="submission" date="2019-09" db="EMBL/GenBank/DDBJ databases">
        <authorList>
            <person name="Ou C."/>
        </authorList>
    </citation>
    <scope>NUCLEOTIDE SEQUENCE [LARGE SCALE GENOMIC DNA]</scope>
    <source>
        <strain evidence="1">S2</strain>
        <tissue evidence="1">Leaf</tissue>
    </source>
</reference>
<dbReference type="Proteomes" id="UP000327157">
    <property type="component" value="Unassembled WGS sequence"/>
</dbReference>
<keyword evidence="2" id="KW-1185">Reference proteome</keyword>
<proteinExistence type="predicted"/>
<accession>A0A5N5HCI2</accession>
<evidence type="ECO:0000313" key="2">
    <source>
        <dbReference type="Proteomes" id="UP000327157"/>
    </source>
</evidence>
<sequence>MPSGIKIVKRKSELCSQIEKSLDEAKQMNANPVETVLAILCFAGGFAKPS</sequence>
<protein>
    <submittedName>
        <fullName evidence="1">Uncharacterized protein</fullName>
    </submittedName>
</protein>
<dbReference type="AlphaFoldDB" id="A0A5N5HCI2"/>
<name>A0A5N5HCI2_9ROSA</name>
<organism evidence="1 2">
    <name type="scientific">Pyrus ussuriensis x Pyrus communis</name>
    <dbReference type="NCBI Taxonomy" id="2448454"/>
    <lineage>
        <taxon>Eukaryota</taxon>
        <taxon>Viridiplantae</taxon>
        <taxon>Streptophyta</taxon>
        <taxon>Embryophyta</taxon>
        <taxon>Tracheophyta</taxon>
        <taxon>Spermatophyta</taxon>
        <taxon>Magnoliopsida</taxon>
        <taxon>eudicotyledons</taxon>
        <taxon>Gunneridae</taxon>
        <taxon>Pentapetalae</taxon>
        <taxon>rosids</taxon>
        <taxon>fabids</taxon>
        <taxon>Rosales</taxon>
        <taxon>Rosaceae</taxon>
        <taxon>Amygdaloideae</taxon>
        <taxon>Maleae</taxon>
        <taxon>Pyrus</taxon>
    </lineage>
</organism>